<feature type="chain" id="PRO_5016411281" evidence="1">
    <location>
        <begin position="25"/>
        <end position="272"/>
    </location>
</feature>
<dbReference type="AlphaFoldDB" id="A0A318JUB5"/>
<protein>
    <submittedName>
        <fullName evidence="2">Triacylglycerol esterase/lipase EstA (Alpha/beta hydrolase family)</fullName>
    </submittedName>
</protein>
<proteinExistence type="predicted"/>
<organism evidence="2 3">
    <name type="scientific">Nocardia tenerifensis</name>
    <dbReference type="NCBI Taxonomy" id="228006"/>
    <lineage>
        <taxon>Bacteria</taxon>
        <taxon>Bacillati</taxon>
        <taxon>Actinomycetota</taxon>
        <taxon>Actinomycetes</taxon>
        <taxon>Mycobacteriales</taxon>
        <taxon>Nocardiaceae</taxon>
        <taxon>Nocardia</taxon>
    </lineage>
</organism>
<feature type="signal peptide" evidence="1">
    <location>
        <begin position="1"/>
        <end position="24"/>
    </location>
</feature>
<evidence type="ECO:0000313" key="2">
    <source>
        <dbReference type="EMBL" id="PXX54937.1"/>
    </source>
</evidence>
<sequence>MRTTATGVAVLAAVSVVWAGAAHAAPSPTAIADIAACAAHRDVPVLLVHGTNADVEQSLGPVRDALLADGRCVYGMEYDSMQPVSVSVDYFTRAAERILAVNGVDSLDLVGKSQGGLIARAVSLKLAAGAAGSARQVVSIFGPQHGVRTVVAGVDTTGSAAVLPLVIPDRPALTDMMAGSPFLQELDKDGMTADGVRYTMIATREDQIVTPYTSAFINAPNVTNILVQDGCPEDRTGHIAGSTDPRTVDLALNALDPQQHPRIRCVSNNDRK</sequence>
<dbReference type="GO" id="GO:0016787">
    <property type="term" value="F:hydrolase activity"/>
    <property type="evidence" value="ECO:0007669"/>
    <property type="project" value="UniProtKB-KW"/>
</dbReference>
<name>A0A318JUB5_9NOCA</name>
<dbReference type="SUPFAM" id="SSF53474">
    <property type="entry name" value="alpha/beta-Hydrolases"/>
    <property type="match status" value="1"/>
</dbReference>
<dbReference type="Pfam" id="PF02089">
    <property type="entry name" value="Palm_thioest"/>
    <property type="match status" value="1"/>
</dbReference>
<evidence type="ECO:0000313" key="3">
    <source>
        <dbReference type="Proteomes" id="UP000247569"/>
    </source>
</evidence>
<gene>
    <name evidence="2" type="ORF">DFR70_12278</name>
</gene>
<dbReference type="EMBL" id="QJKF01000022">
    <property type="protein sequence ID" value="PXX54937.1"/>
    <property type="molecule type" value="Genomic_DNA"/>
</dbReference>
<evidence type="ECO:0000256" key="1">
    <source>
        <dbReference type="SAM" id="SignalP"/>
    </source>
</evidence>
<keyword evidence="1" id="KW-0732">Signal</keyword>
<keyword evidence="3" id="KW-1185">Reference proteome</keyword>
<dbReference type="Gene3D" id="3.40.50.1820">
    <property type="entry name" value="alpha/beta hydrolase"/>
    <property type="match status" value="1"/>
</dbReference>
<dbReference type="Proteomes" id="UP000247569">
    <property type="component" value="Unassembled WGS sequence"/>
</dbReference>
<accession>A0A318JUB5</accession>
<reference evidence="2 3" key="1">
    <citation type="submission" date="2018-05" db="EMBL/GenBank/DDBJ databases">
        <title>Genomic Encyclopedia of Type Strains, Phase IV (KMG-IV): sequencing the most valuable type-strain genomes for metagenomic binning, comparative biology and taxonomic classification.</title>
        <authorList>
            <person name="Goeker M."/>
        </authorList>
    </citation>
    <scope>NUCLEOTIDE SEQUENCE [LARGE SCALE GENOMIC DNA]</scope>
    <source>
        <strain evidence="2 3">DSM 44704</strain>
    </source>
</reference>
<keyword evidence="2" id="KW-0378">Hydrolase</keyword>
<dbReference type="RefSeq" id="WP_170160107.1">
    <property type="nucleotide sequence ID" value="NZ_QJKF01000022.1"/>
</dbReference>
<dbReference type="InterPro" id="IPR029058">
    <property type="entry name" value="AB_hydrolase_fold"/>
</dbReference>
<comment type="caution">
    <text evidence="2">The sequence shown here is derived from an EMBL/GenBank/DDBJ whole genome shotgun (WGS) entry which is preliminary data.</text>
</comment>